<dbReference type="OrthoDB" id="166746at2759"/>
<evidence type="ECO:0000313" key="3">
    <source>
        <dbReference type="Proteomes" id="UP001055219"/>
    </source>
</evidence>
<reference evidence="2" key="2">
    <citation type="submission" date="2022-07" db="EMBL/GenBank/DDBJ databases">
        <authorList>
            <person name="Goncalves M.F.M."/>
            <person name="Hilario S."/>
            <person name="Van De Peer Y."/>
            <person name="Esteves A.C."/>
            <person name="Alves A."/>
        </authorList>
    </citation>
    <scope>NUCLEOTIDE SEQUENCE</scope>
    <source>
        <strain evidence="2">MUM 19.33</strain>
    </source>
</reference>
<feature type="compositionally biased region" description="Basic and acidic residues" evidence="1">
    <location>
        <begin position="40"/>
        <end position="54"/>
    </location>
</feature>
<dbReference type="GeneID" id="75827732"/>
<accession>A0A9Q0BDZ7</accession>
<gene>
    <name evidence="2" type="ORF">J7T54_001213</name>
</gene>
<organism evidence="2 3">
    <name type="scientific">Emericellopsis cladophorae</name>
    <dbReference type="NCBI Taxonomy" id="2686198"/>
    <lineage>
        <taxon>Eukaryota</taxon>
        <taxon>Fungi</taxon>
        <taxon>Dikarya</taxon>
        <taxon>Ascomycota</taxon>
        <taxon>Pezizomycotina</taxon>
        <taxon>Sordariomycetes</taxon>
        <taxon>Hypocreomycetidae</taxon>
        <taxon>Hypocreales</taxon>
        <taxon>Bionectriaceae</taxon>
        <taxon>Emericellopsis</taxon>
    </lineage>
</organism>
<feature type="compositionally biased region" description="Basic and acidic residues" evidence="1">
    <location>
        <begin position="7"/>
        <end position="20"/>
    </location>
</feature>
<comment type="caution">
    <text evidence="2">The sequence shown here is derived from an EMBL/GenBank/DDBJ whole genome shotgun (WGS) entry which is preliminary data.</text>
</comment>
<dbReference type="Proteomes" id="UP001055219">
    <property type="component" value="Unassembled WGS sequence"/>
</dbReference>
<proteinExistence type="predicted"/>
<dbReference type="RefSeq" id="XP_051361565.1">
    <property type="nucleotide sequence ID" value="XM_051507271.1"/>
</dbReference>
<reference evidence="2" key="1">
    <citation type="journal article" date="2021" name="J Fungi (Basel)">
        <title>Genomic and Metabolomic Analyses of the Marine Fungus Emericellopsis cladophorae: Insights into Saltwater Adaptability Mechanisms and Its Biosynthetic Potential.</title>
        <authorList>
            <person name="Goncalves M.F.M."/>
            <person name="Hilario S."/>
            <person name="Van de Peer Y."/>
            <person name="Esteves A.C."/>
            <person name="Alves A."/>
        </authorList>
    </citation>
    <scope>NUCLEOTIDE SEQUENCE</scope>
    <source>
        <strain evidence="2">MUM 19.33</strain>
    </source>
</reference>
<dbReference type="EMBL" id="JAGIXG020000029">
    <property type="protein sequence ID" value="KAI6780709.1"/>
    <property type="molecule type" value="Genomic_DNA"/>
</dbReference>
<evidence type="ECO:0000256" key="1">
    <source>
        <dbReference type="SAM" id="MobiDB-lite"/>
    </source>
</evidence>
<dbReference type="AlphaFoldDB" id="A0A9Q0BDZ7"/>
<evidence type="ECO:0000313" key="2">
    <source>
        <dbReference type="EMBL" id="KAI6780709.1"/>
    </source>
</evidence>
<protein>
    <submittedName>
        <fullName evidence="2">Uncharacterized protein</fullName>
    </submittedName>
</protein>
<name>A0A9Q0BDZ7_9HYPO</name>
<feature type="region of interest" description="Disordered" evidence="1">
    <location>
        <begin position="1"/>
        <end position="94"/>
    </location>
</feature>
<sequence>MRVQSTTHEESLIVGSKDDPICVGDSESDDSDDTSSNSEDQDKHTEEPGQRVDSQDVDQVDLSDDDISSASQQNVPSSKPPPRPAIRVRPPEDDIIVPDNGTVFIHPVGKHVLKPGTVLPRPEPMKGMLRYKHMYRLREEPDITPAQVEYIAAFDEVVDDHDINARTYFPAAWRDFVARKREWISERQHRVDEFEKQKDFLLRVGFLQQEDVDGIEPMVTARGKRVEEDPPPVRPQTRSTRSGCGVCHKPVTVARAEQRHEGPKQFHIACVLPPRITIQQKKTFFQDKKTYKCDACKA</sequence>
<keyword evidence="3" id="KW-1185">Reference proteome</keyword>
<feature type="compositionally biased region" description="Acidic residues" evidence="1">
    <location>
        <begin position="55"/>
        <end position="67"/>
    </location>
</feature>